<keyword evidence="1" id="KW-0472">Membrane</keyword>
<dbReference type="AlphaFoldDB" id="X1FH79"/>
<keyword evidence="1" id="KW-0812">Transmembrane</keyword>
<gene>
    <name evidence="2" type="ORF">S03H2_11830</name>
</gene>
<accession>X1FH79</accession>
<sequence length="31" mass="3546">MQIGPSVPFYLLALFWTVRLVLISFLCTFLG</sequence>
<name>X1FH79_9ZZZZ</name>
<feature type="transmembrane region" description="Helical" evidence="1">
    <location>
        <begin position="6"/>
        <end position="30"/>
    </location>
</feature>
<feature type="non-terminal residue" evidence="2">
    <location>
        <position position="31"/>
    </location>
</feature>
<organism evidence="2">
    <name type="scientific">marine sediment metagenome</name>
    <dbReference type="NCBI Taxonomy" id="412755"/>
    <lineage>
        <taxon>unclassified sequences</taxon>
        <taxon>metagenomes</taxon>
        <taxon>ecological metagenomes</taxon>
    </lineage>
</organism>
<protein>
    <submittedName>
        <fullName evidence="2">Uncharacterized protein</fullName>
    </submittedName>
</protein>
<reference evidence="2" key="1">
    <citation type="journal article" date="2014" name="Front. Microbiol.">
        <title>High frequency of phylogenetically diverse reductive dehalogenase-homologous genes in deep subseafloor sedimentary metagenomes.</title>
        <authorList>
            <person name="Kawai M."/>
            <person name="Futagami T."/>
            <person name="Toyoda A."/>
            <person name="Takaki Y."/>
            <person name="Nishi S."/>
            <person name="Hori S."/>
            <person name="Arai W."/>
            <person name="Tsubouchi T."/>
            <person name="Morono Y."/>
            <person name="Uchiyama I."/>
            <person name="Ito T."/>
            <person name="Fujiyama A."/>
            <person name="Inagaki F."/>
            <person name="Takami H."/>
        </authorList>
    </citation>
    <scope>NUCLEOTIDE SEQUENCE</scope>
    <source>
        <strain evidence="2">Expedition CK06-06</strain>
    </source>
</reference>
<keyword evidence="1" id="KW-1133">Transmembrane helix</keyword>
<evidence type="ECO:0000313" key="2">
    <source>
        <dbReference type="EMBL" id="GAH44317.1"/>
    </source>
</evidence>
<proteinExistence type="predicted"/>
<dbReference type="EMBL" id="BARU01006022">
    <property type="protein sequence ID" value="GAH44317.1"/>
    <property type="molecule type" value="Genomic_DNA"/>
</dbReference>
<evidence type="ECO:0000256" key="1">
    <source>
        <dbReference type="SAM" id="Phobius"/>
    </source>
</evidence>
<comment type="caution">
    <text evidence="2">The sequence shown here is derived from an EMBL/GenBank/DDBJ whole genome shotgun (WGS) entry which is preliminary data.</text>
</comment>